<dbReference type="Proteomes" id="UP000030185">
    <property type="component" value="Unassembled WGS sequence"/>
</dbReference>
<organism evidence="2 3">
    <name type="scientific">Sporocytophaga myxococcoides</name>
    <dbReference type="NCBI Taxonomy" id="153721"/>
    <lineage>
        <taxon>Bacteria</taxon>
        <taxon>Pseudomonadati</taxon>
        <taxon>Bacteroidota</taxon>
        <taxon>Cytophagia</taxon>
        <taxon>Cytophagales</taxon>
        <taxon>Cytophagaceae</taxon>
        <taxon>Sporocytophaga</taxon>
    </lineage>
</organism>
<evidence type="ECO:0000313" key="3">
    <source>
        <dbReference type="Proteomes" id="UP000030185"/>
    </source>
</evidence>
<keyword evidence="1" id="KW-1133">Transmembrane helix</keyword>
<evidence type="ECO:0000313" key="2">
    <source>
        <dbReference type="EMBL" id="GAL84925.1"/>
    </source>
</evidence>
<keyword evidence="1" id="KW-0812">Transmembrane</keyword>
<feature type="transmembrane region" description="Helical" evidence="1">
    <location>
        <begin position="14"/>
        <end position="32"/>
    </location>
</feature>
<evidence type="ECO:0000256" key="1">
    <source>
        <dbReference type="SAM" id="Phobius"/>
    </source>
</evidence>
<sequence length="58" mass="6655">MNIKTPQINSGKKMAAFILMYVLFIFFAQALLKLKPNKETSFQHMNSPNSSIIKTLHE</sequence>
<accession>A0A098LDC5</accession>
<reference evidence="2 3" key="1">
    <citation type="submission" date="2014-09" db="EMBL/GenBank/DDBJ databases">
        <title>Sporocytophaga myxococcoides PG-01 genome sequencing.</title>
        <authorList>
            <person name="Liu L."/>
            <person name="Gao P.J."/>
            <person name="Chen G.J."/>
            <person name="Wang L.S."/>
        </authorList>
    </citation>
    <scope>NUCLEOTIDE SEQUENCE [LARGE SCALE GENOMIC DNA]</scope>
    <source>
        <strain evidence="2 3">PG-01</strain>
    </source>
</reference>
<keyword evidence="1" id="KW-0472">Membrane</keyword>
<dbReference type="EMBL" id="BBLT01000004">
    <property type="protein sequence ID" value="GAL84925.1"/>
    <property type="molecule type" value="Genomic_DNA"/>
</dbReference>
<protein>
    <submittedName>
        <fullName evidence="2">Uncharacterized protein</fullName>
    </submittedName>
</protein>
<dbReference type="AlphaFoldDB" id="A0A098LDC5"/>
<dbReference type="STRING" id="153721.MYP_2153"/>
<keyword evidence="3" id="KW-1185">Reference proteome</keyword>
<gene>
    <name evidence="2" type="ORF">MYP_2153</name>
</gene>
<dbReference type="RefSeq" id="WP_156140496.1">
    <property type="nucleotide sequence ID" value="NZ_BBLT01000004.1"/>
</dbReference>
<proteinExistence type="predicted"/>
<name>A0A098LDC5_9BACT</name>
<comment type="caution">
    <text evidence="2">The sequence shown here is derived from an EMBL/GenBank/DDBJ whole genome shotgun (WGS) entry which is preliminary data.</text>
</comment>